<reference evidence="1" key="1">
    <citation type="submission" date="2023-11" db="EMBL/GenBank/DDBJ databases">
        <authorList>
            <person name="Alioto T."/>
            <person name="Alioto T."/>
            <person name="Gomez Garrido J."/>
        </authorList>
    </citation>
    <scope>NUCLEOTIDE SEQUENCE</scope>
</reference>
<accession>A0AAI8Z0B6</accession>
<gene>
    <name evidence="1" type="ORF">LECACI_7A005267</name>
</gene>
<keyword evidence="2" id="KW-1185">Reference proteome</keyword>
<dbReference type="Proteomes" id="UP001296104">
    <property type="component" value="Unassembled WGS sequence"/>
</dbReference>
<protein>
    <submittedName>
        <fullName evidence="1">Uncharacterized protein</fullName>
    </submittedName>
</protein>
<comment type="caution">
    <text evidence="1">The sequence shown here is derived from an EMBL/GenBank/DDBJ whole genome shotgun (WGS) entry which is preliminary data.</text>
</comment>
<organism evidence="1 2">
    <name type="scientific">Lecanosticta acicola</name>
    <dbReference type="NCBI Taxonomy" id="111012"/>
    <lineage>
        <taxon>Eukaryota</taxon>
        <taxon>Fungi</taxon>
        <taxon>Dikarya</taxon>
        <taxon>Ascomycota</taxon>
        <taxon>Pezizomycotina</taxon>
        <taxon>Dothideomycetes</taxon>
        <taxon>Dothideomycetidae</taxon>
        <taxon>Mycosphaerellales</taxon>
        <taxon>Mycosphaerellaceae</taxon>
        <taxon>Lecanosticta</taxon>
    </lineage>
</organism>
<sequence length="157" mass="18469">MSGYRYGFNWCSCPHCPSNEGRQAQHGLRYLPFVPSYATGHRHGICEWCNIWQNLMPGYEILPFYRRYNTTFEAIHDFFRGGIRFPPQKVALAIRDIAEYIHEYAQYEMAAGRWLDLAGQLDWLADDVERGLAEDRYWSRFAGSGPWYRTRLLGFGR</sequence>
<dbReference type="AlphaFoldDB" id="A0AAI8Z0B6"/>
<evidence type="ECO:0000313" key="2">
    <source>
        <dbReference type="Proteomes" id="UP001296104"/>
    </source>
</evidence>
<proteinExistence type="predicted"/>
<evidence type="ECO:0000313" key="1">
    <source>
        <dbReference type="EMBL" id="CAK4029466.1"/>
    </source>
</evidence>
<name>A0AAI8Z0B6_9PEZI</name>
<dbReference type="EMBL" id="CAVMBE010000033">
    <property type="protein sequence ID" value="CAK4029466.1"/>
    <property type="molecule type" value="Genomic_DNA"/>
</dbReference>